<dbReference type="RefSeq" id="WP_132187827.1">
    <property type="nucleotide sequence ID" value="NZ_SLWM01000002.1"/>
</dbReference>
<proteinExistence type="predicted"/>
<dbReference type="Gene3D" id="3.90.550.10">
    <property type="entry name" value="Spore Coat Polysaccharide Biosynthesis Protein SpsA, Chain A"/>
    <property type="match status" value="1"/>
</dbReference>
<dbReference type="EMBL" id="SLWM01000002">
    <property type="protein sequence ID" value="TCO29844.1"/>
    <property type="molecule type" value="Genomic_DNA"/>
</dbReference>
<comment type="caution">
    <text evidence="3">The sequence shown here is derived from an EMBL/GenBank/DDBJ whole genome shotgun (WGS) entry which is preliminary data.</text>
</comment>
<dbReference type="InterPro" id="IPR050834">
    <property type="entry name" value="Glycosyltransf_2"/>
</dbReference>
<dbReference type="PANTHER" id="PTHR43685:SF2">
    <property type="entry name" value="GLYCOSYLTRANSFERASE 2-LIKE DOMAIN-CONTAINING PROTEIN"/>
    <property type="match status" value="1"/>
</dbReference>
<dbReference type="InterPro" id="IPR001173">
    <property type="entry name" value="Glyco_trans_2-like"/>
</dbReference>
<protein>
    <submittedName>
        <fullName evidence="3">Glycosyltransferase involved in cell wall biosynthesis</fullName>
    </submittedName>
</protein>
<dbReference type="CDD" id="cd00761">
    <property type="entry name" value="Glyco_tranf_GTA_type"/>
    <property type="match status" value="1"/>
</dbReference>
<evidence type="ECO:0000313" key="3">
    <source>
        <dbReference type="EMBL" id="TCO29844.1"/>
    </source>
</evidence>
<name>A0ABY2BUD5_9ACTN</name>
<dbReference type="Pfam" id="PF00535">
    <property type="entry name" value="Glycos_transf_2"/>
    <property type="match status" value="1"/>
</dbReference>
<accession>A0ABY2BUD5</accession>
<feature type="domain" description="Glycosyltransferase 2-like" evidence="2">
    <location>
        <begin position="9"/>
        <end position="134"/>
    </location>
</feature>
<reference evidence="3 4" key="1">
    <citation type="journal article" date="2015" name="Stand. Genomic Sci.">
        <title>Genomic Encyclopedia of Bacterial and Archaeal Type Strains, Phase III: the genomes of soil and plant-associated and newly described type strains.</title>
        <authorList>
            <person name="Whitman W.B."/>
            <person name="Woyke T."/>
            <person name="Klenk H.P."/>
            <person name="Zhou Y."/>
            <person name="Lilburn T.G."/>
            <person name="Beck B.J."/>
            <person name="De Vos P."/>
            <person name="Vandamme P."/>
            <person name="Eisen J.A."/>
            <person name="Garrity G."/>
            <person name="Hugenholtz P."/>
            <person name="Kyrpides N.C."/>
        </authorList>
    </citation>
    <scope>NUCLEOTIDE SEQUENCE [LARGE SCALE GENOMIC DNA]</scope>
    <source>
        <strain evidence="3 4">VKM Ac-2538</strain>
    </source>
</reference>
<evidence type="ECO:0000313" key="4">
    <source>
        <dbReference type="Proteomes" id="UP000295818"/>
    </source>
</evidence>
<organism evidence="3 4">
    <name type="scientific">Kribbella orskensis</name>
    <dbReference type="NCBI Taxonomy" id="2512216"/>
    <lineage>
        <taxon>Bacteria</taxon>
        <taxon>Bacillati</taxon>
        <taxon>Actinomycetota</taxon>
        <taxon>Actinomycetes</taxon>
        <taxon>Propionibacteriales</taxon>
        <taxon>Kribbellaceae</taxon>
        <taxon>Kribbella</taxon>
    </lineage>
</organism>
<dbReference type="PANTHER" id="PTHR43685">
    <property type="entry name" value="GLYCOSYLTRANSFERASE"/>
    <property type="match status" value="1"/>
</dbReference>
<sequence>MNAAPRLTVGLPVYNGEKYLTESLDALLGQSYGEFRLIISDNASTDATEEICRDYLAKDPRISYFRQPVNIGATPNHNYCFEQSGSELFKWASYDDLYGRDLLARCVEALDDDPYLVLAHAYQAIIDGAGDIVLKVDYPLTTDNPHAPERFRSMLFTVGGDDFYGVMRSDILRRTPLNGSYHHSDRTIMAELALYGRFHQVPELLFFRRDHADRAERAKPTIRSRSANMEPRRANRLVHPTARLISEYVSGFVGGIRRAPLSSADRRECYGHLTRWMASRAVRRSSGRIEDSKPATAPTAIPDSSAVVGHREREGS</sequence>
<dbReference type="Proteomes" id="UP000295818">
    <property type="component" value="Unassembled WGS sequence"/>
</dbReference>
<dbReference type="SUPFAM" id="SSF53448">
    <property type="entry name" value="Nucleotide-diphospho-sugar transferases"/>
    <property type="match status" value="1"/>
</dbReference>
<evidence type="ECO:0000259" key="2">
    <source>
        <dbReference type="Pfam" id="PF00535"/>
    </source>
</evidence>
<feature type="region of interest" description="Disordered" evidence="1">
    <location>
        <begin position="284"/>
        <end position="316"/>
    </location>
</feature>
<evidence type="ECO:0000256" key="1">
    <source>
        <dbReference type="SAM" id="MobiDB-lite"/>
    </source>
</evidence>
<dbReference type="InterPro" id="IPR029044">
    <property type="entry name" value="Nucleotide-diphossugar_trans"/>
</dbReference>
<gene>
    <name evidence="3" type="ORF">EV644_102565</name>
</gene>
<keyword evidence="4" id="KW-1185">Reference proteome</keyword>